<dbReference type="Proteomes" id="UP000772434">
    <property type="component" value="Unassembled WGS sequence"/>
</dbReference>
<feature type="signal peptide" evidence="1">
    <location>
        <begin position="1"/>
        <end position="21"/>
    </location>
</feature>
<protein>
    <submittedName>
        <fullName evidence="2">Uncharacterized protein</fullName>
    </submittedName>
</protein>
<comment type="caution">
    <text evidence="2">The sequence shown here is derived from an EMBL/GenBank/DDBJ whole genome shotgun (WGS) entry which is preliminary data.</text>
</comment>
<accession>A0A9P5P7X6</accession>
<proteinExistence type="predicted"/>
<evidence type="ECO:0000313" key="3">
    <source>
        <dbReference type="Proteomes" id="UP000772434"/>
    </source>
</evidence>
<reference evidence="2" key="1">
    <citation type="submission" date="2020-11" db="EMBL/GenBank/DDBJ databases">
        <authorList>
            <consortium name="DOE Joint Genome Institute"/>
            <person name="Ahrendt S."/>
            <person name="Riley R."/>
            <person name="Andreopoulos W."/>
            <person name="Labutti K."/>
            <person name="Pangilinan J."/>
            <person name="Ruiz-Duenas F.J."/>
            <person name="Barrasa J.M."/>
            <person name="Sanchez-Garcia M."/>
            <person name="Camarero S."/>
            <person name="Miyauchi S."/>
            <person name="Serrano A."/>
            <person name="Linde D."/>
            <person name="Babiker R."/>
            <person name="Drula E."/>
            <person name="Ayuso-Fernandez I."/>
            <person name="Pacheco R."/>
            <person name="Padilla G."/>
            <person name="Ferreira P."/>
            <person name="Barriuso J."/>
            <person name="Kellner H."/>
            <person name="Castanera R."/>
            <person name="Alfaro M."/>
            <person name="Ramirez L."/>
            <person name="Pisabarro A.G."/>
            <person name="Kuo A."/>
            <person name="Tritt A."/>
            <person name="Lipzen A."/>
            <person name="He G."/>
            <person name="Yan M."/>
            <person name="Ng V."/>
            <person name="Cullen D."/>
            <person name="Martin F."/>
            <person name="Rosso M.-N."/>
            <person name="Henrissat B."/>
            <person name="Hibbett D."/>
            <person name="Martinez A.T."/>
            <person name="Grigoriev I.V."/>
        </authorList>
    </citation>
    <scope>NUCLEOTIDE SEQUENCE</scope>
    <source>
        <strain evidence="2">AH 40177</strain>
    </source>
</reference>
<gene>
    <name evidence="2" type="ORF">BDP27DRAFT_1435148</name>
</gene>
<keyword evidence="1" id="KW-0732">Signal</keyword>
<keyword evidence="3" id="KW-1185">Reference proteome</keyword>
<dbReference type="EMBL" id="JADNRY010000559">
    <property type="protein sequence ID" value="KAF9040350.1"/>
    <property type="molecule type" value="Genomic_DNA"/>
</dbReference>
<name>A0A9P5P7X6_9AGAR</name>
<sequence length="120" mass="13483">MLFKKLCILTAACALLPYAAGLTLTVPRDVRVYGPFVVKWTASPGDQPFTLQVRHVNNDIPPLDLGGPFDPFESEKSPKLNIRKRLPPRHHGYYMVAVTDNGWIIGDGWVEATSNEFRIF</sequence>
<evidence type="ECO:0000313" key="2">
    <source>
        <dbReference type="EMBL" id="KAF9040350.1"/>
    </source>
</evidence>
<dbReference type="AlphaFoldDB" id="A0A9P5P7X6"/>
<feature type="chain" id="PRO_5040396079" evidence="1">
    <location>
        <begin position="22"/>
        <end position="120"/>
    </location>
</feature>
<evidence type="ECO:0000256" key="1">
    <source>
        <dbReference type="SAM" id="SignalP"/>
    </source>
</evidence>
<organism evidence="2 3">
    <name type="scientific">Rhodocollybia butyracea</name>
    <dbReference type="NCBI Taxonomy" id="206335"/>
    <lineage>
        <taxon>Eukaryota</taxon>
        <taxon>Fungi</taxon>
        <taxon>Dikarya</taxon>
        <taxon>Basidiomycota</taxon>
        <taxon>Agaricomycotina</taxon>
        <taxon>Agaricomycetes</taxon>
        <taxon>Agaricomycetidae</taxon>
        <taxon>Agaricales</taxon>
        <taxon>Marasmiineae</taxon>
        <taxon>Omphalotaceae</taxon>
        <taxon>Rhodocollybia</taxon>
    </lineage>
</organism>